<feature type="region of interest" description="Disordered" evidence="8">
    <location>
        <begin position="1016"/>
        <end position="1035"/>
    </location>
</feature>
<reference evidence="10" key="1">
    <citation type="submission" date="2024-02" db="EMBL/GenBank/DDBJ databases">
        <authorList>
            <consortium name="ELIXIR-Norway"/>
            <consortium name="Elixir Norway"/>
        </authorList>
    </citation>
    <scope>NUCLEOTIDE SEQUENCE</scope>
</reference>
<keyword evidence="11" id="KW-1185">Reference proteome</keyword>
<dbReference type="InterPro" id="IPR027165">
    <property type="entry name" value="CND3"/>
</dbReference>
<dbReference type="EMBL" id="OZ019901">
    <property type="protein sequence ID" value="CAK9236488.1"/>
    <property type="molecule type" value="Genomic_DNA"/>
</dbReference>
<evidence type="ECO:0000313" key="10">
    <source>
        <dbReference type="EMBL" id="CAK9236488.1"/>
    </source>
</evidence>
<evidence type="ECO:0000313" key="11">
    <source>
        <dbReference type="Proteomes" id="UP001497512"/>
    </source>
</evidence>
<keyword evidence="6" id="KW-0226">DNA condensation</keyword>
<evidence type="ECO:0000256" key="5">
    <source>
        <dbReference type="ARBA" id="ARBA00022776"/>
    </source>
</evidence>
<feature type="region of interest" description="Disordered" evidence="8">
    <location>
        <begin position="1068"/>
        <end position="1152"/>
    </location>
</feature>
<proteinExistence type="inferred from homology"/>
<dbReference type="InterPro" id="IPR025977">
    <property type="entry name" value="Cnd3_C"/>
</dbReference>
<keyword evidence="5" id="KW-0498">Mitosis</keyword>
<evidence type="ECO:0000256" key="4">
    <source>
        <dbReference type="ARBA" id="ARBA00022618"/>
    </source>
</evidence>
<evidence type="ECO:0000256" key="8">
    <source>
        <dbReference type="SAM" id="MobiDB-lite"/>
    </source>
</evidence>
<feature type="compositionally biased region" description="Polar residues" evidence="8">
    <location>
        <begin position="1100"/>
        <end position="1109"/>
    </location>
</feature>
<feature type="region of interest" description="Disordered" evidence="8">
    <location>
        <begin position="947"/>
        <end position="976"/>
    </location>
</feature>
<keyword evidence="7" id="KW-0131">Cell cycle</keyword>
<comment type="subcellular location">
    <subcellularLocation>
        <location evidence="1">Chromosome</location>
    </subcellularLocation>
</comment>
<dbReference type="Pfam" id="PF12719">
    <property type="entry name" value="Cnd3"/>
    <property type="match status" value="1"/>
</dbReference>
<dbReference type="PANTHER" id="PTHR14418">
    <property type="entry name" value="CONDENSIN COMPLEX SUBUNIT 3-RELATED"/>
    <property type="match status" value="1"/>
</dbReference>
<evidence type="ECO:0000256" key="1">
    <source>
        <dbReference type="ARBA" id="ARBA00004286"/>
    </source>
</evidence>
<keyword evidence="3" id="KW-0158">Chromosome</keyword>
<dbReference type="InterPro" id="IPR011989">
    <property type="entry name" value="ARM-like"/>
</dbReference>
<comment type="similarity">
    <text evidence="2">Belongs to the CND3 (condensin subunit 3) family.</text>
</comment>
<organism evidence="10 11">
    <name type="scientific">Sphagnum troendelagicum</name>
    <dbReference type="NCBI Taxonomy" id="128251"/>
    <lineage>
        <taxon>Eukaryota</taxon>
        <taxon>Viridiplantae</taxon>
        <taxon>Streptophyta</taxon>
        <taxon>Embryophyta</taxon>
        <taxon>Bryophyta</taxon>
        <taxon>Sphagnophytina</taxon>
        <taxon>Sphagnopsida</taxon>
        <taxon>Sphagnales</taxon>
        <taxon>Sphagnaceae</taxon>
        <taxon>Sphagnum</taxon>
    </lineage>
</organism>
<evidence type="ECO:0000259" key="9">
    <source>
        <dbReference type="Pfam" id="PF12719"/>
    </source>
</evidence>
<dbReference type="PANTHER" id="PTHR14418:SF5">
    <property type="entry name" value="CONDENSIN COMPLEX SUBUNIT 3"/>
    <property type="match status" value="1"/>
</dbReference>
<dbReference type="Gene3D" id="1.25.10.10">
    <property type="entry name" value="Leucine-rich Repeat Variant"/>
    <property type="match status" value="1"/>
</dbReference>
<dbReference type="InterPro" id="IPR016024">
    <property type="entry name" value="ARM-type_fold"/>
</dbReference>
<evidence type="ECO:0000256" key="2">
    <source>
        <dbReference type="ARBA" id="ARBA00006533"/>
    </source>
</evidence>
<keyword evidence="4" id="KW-0132">Cell division</keyword>
<gene>
    <name evidence="10" type="ORF">CSSPTR1EN2_LOCUS22917</name>
</gene>
<name>A0ABP0V4Q8_9BRYO</name>
<evidence type="ECO:0000256" key="6">
    <source>
        <dbReference type="ARBA" id="ARBA00023067"/>
    </source>
</evidence>
<protein>
    <recommendedName>
        <fullName evidence="9">Nuclear condensin complex subunit 3 C-terminal domain-containing protein</fullName>
    </recommendedName>
</protein>
<evidence type="ECO:0000256" key="3">
    <source>
        <dbReference type="ARBA" id="ARBA00022454"/>
    </source>
</evidence>
<dbReference type="Proteomes" id="UP001497512">
    <property type="component" value="Chromosome 9"/>
</dbReference>
<sequence>MVRRRGEEEVVAESEAPERLIPRTLNECQELQSVHLRTVKELVKCRSGHHGPQRFLKVWCECLRSIFLVRERELAVERVVRFVATFTAYRDEEHANDCDDFVEEFLKHLLQLAEASDRTVRYRTCQLISEVMTRLGEDVEVSDDVWVALISSMQQRMQDKVPFVRVFAASALARLVTGGGSGIEDDPTLLTYQEALENDRSADVRRMVVMSMPALDSTIHQLVEHTADVSDSVRKAVYSVLGSKFPIQMLSIMQRAKVLGRGLADRVPAVQTECVHLLETWLTKDCEGDGVALLRYLDVQTHEKVGEAVLLKALKEGMIKMKEGDSLRQFFQSPDVHTGQCNLENGESGVKQLLNAEQALYFRVLCSTLDSEAQVKRSEAASTGGAQATVYAAVAADNVEALEMILPPTVAAYVGLVNAHLCAGPQHRFAARQLLLLANLLDFSDSANHKAAGTLVHSLLQEESSERGIASETDPDVVIGDALSLGRDKEWADAVARLAVQVHAEQGEYEKVMTDAIVVLGQPCREGGAQVSQWLHCLAVTSLLLEHLKSIQWLSGCAIGAQEIVDALLLVAAKHFHPEVQKAGVRCLGLFQLLASKPSMSVVTQLRRSLLSSFETVQIMAVKATFDVLLWCGASSLDRVMGIGIDLAPVSEPSKAGVQVPPNHPVSVIGDDEMVMRKPLMELLMNLLESAPFEEKPDELVESETVGGLVAEGFAKVLLQSKAFKDVQTIEDILFAQLICLYFNGDMNNSPRLQQCLSVFFINYSVLSADNKKCIARAFIPVMRSAWPGIYGNEGGTSSIVAAKKKRATQLSKFMLELLENQLEGALNENGPLLYGETPDVGQGRLAINIAIEVKRISSKANLAAKSYQLAMARIAPSLKFHASQQEEIKCMRFLLGPMMDAVARDKLLVRELKAMELQLKALDMTPQECLSEEQLQVIIDNLKLSYPKPGDDNEEPTSGPMASCRRTTTRKGATARATQGAVRQAASQSQCQIKLQAQNHITLADSATSTEVTTELDTEADSHEGAASGIKSSSQVLATQATCATDSSDGSCVEHEDKHEIRLITPHIRSSQVSASSANNTIGVQGVQISGPKTRRQSTKAANTASNPTERRQTGRPKSRQSVVFISDESDSDFDTLPRKQLPSAAGKGNL</sequence>
<accession>A0ABP0V4Q8</accession>
<feature type="domain" description="Nuclear condensin complex subunit 3 C-terminal" evidence="9">
    <location>
        <begin position="536"/>
        <end position="860"/>
    </location>
</feature>
<dbReference type="SUPFAM" id="SSF48371">
    <property type="entry name" value="ARM repeat"/>
    <property type="match status" value="1"/>
</dbReference>
<feature type="compositionally biased region" description="Polar residues" evidence="8">
    <location>
        <begin position="1069"/>
        <end position="1084"/>
    </location>
</feature>
<evidence type="ECO:0000256" key="7">
    <source>
        <dbReference type="ARBA" id="ARBA00023306"/>
    </source>
</evidence>